<protein>
    <recommendedName>
        <fullName evidence="8">Ceramidase</fullName>
    </recommendedName>
</protein>
<keyword evidence="5 6" id="KW-0472">Membrane</keyword>
<dbReference type="GO" id="GO:0006672">
    <property type="term" value="P:ceramide metabolic process"/>
    <property type="evidence" value="ECO:0007669"/>
    <property type="project" value="InterPro"/>
</dbReference>
<evidence type="ECO:0000256" key="4">
    <source>
        <dbReference type="ARBA" id="ARBA00022989"/>
    </source>
</evidence>
<comment type="subcellular location">
    <subcellularLocation>
        <location evidence="1">Membrane</location>
        <topology evidence="1">Multi-pass membrane protein</topology>
    </subcellularLocation>
</comment>
<feature type="transmembrane region" description="Helical" evidence="6">
    <location>
        <begin position="215"/>
        <end position="234"/>
    </location>
</feature>
<dbReference type="GO" id="GO:0016811">
    <property type="term" value="F:hydrolase activity, acting on carbon-nitrogen (but not peptide) bonds, in linear amides"/>
    <property type="evidence" value="ECO:0007669"/>
    <property type="project" value="InterPro"/>
</dbReference>
<evidence type="ECO:0000256" key="3">
    <source>
        <dbReference type="ARBA" id="ARBA00022801"/>
    </source>
</evidence>
<dbReference type="Pfam" id="PF05875">
    <property type="entry name" value="Ceramidase"/>
    <property type="match status" value="1"/>
</dbReference>
<evidence type="ECO:0000256" key="2">
    <source>
        <dbReference type="ARBA" id="ARBA00022692"/>
    </source>
</evidence>
<name>A0A6C0EZP6_9ZZZZ</name>
<dbReference type="AlphaFoldDB" id="A0A6C0EZP6"/>
<keyword evidence="3" id="KW-0378">Hydrolase</keyword>
<feature type="transmembrane region" description="Helical" evidence="6">
    <location>
        <begin position="46"/>
        <end position="67"/>
    </location>
</feature>
<feature type="transmembrane region" description="Helical" evidence="6">
    <location>
        <begin position="121"/>
        <end position="140"/>
    </location>
</feature>
<evidence type="ECO:0000256" key="1">
    <source>
        <dbReference type="ARBA" id="ARBA00004141"/>
    </source>
</evidence>
<dbReference type="InterPro" id="IPR008901">
    <property type="entry name" value="ACER"/>
</dbReference>
<keyword evidence="4 6" id="KW-1133">Transmembrane helix</keyword>
<evidence type="ECO:0008006" key="8">
    <source>
        <dbReference type="Google" id="ProtNLM"/>
    </source>
</evidence>
<dbReference type="GO" id="GO:0005789">
    <property type="term" value="C:endoplasmic reticulum membrane"/>
    <property type="evidence" value="ECO:0007669"/>
    <property type="project" value="TreeGrafter"/>
</dbReference>
<feature type="transmembrane region" description="Helical" evidence="6">
    <location>
        <begin position="79"/>
        <end position="100"/>
    </location>
</feature>
<dbReference type="PANTHER" id="PTHR46187:SF3">
    <property type="entry name" value="ALKALINE CERAMIDASE 3"/>
    <property type="match status" value="1"/>
</dbReference>
<evidence type="ECO:0000256" key="5">
    <source>
        <dbReference type="ARBA" id="ARBA00023136"/>
    </source>
</evidence>
<evidence type="ECO:0000313" key="7">
    <source>
        <dbReference type="EMBL" id="QHT32655.1"/>
    </source>
</evidence>
<accession>A0A6C0EZP6</accession>
<feature type="transmembrane region" description="Helical" evidence="6">
    <location>
        <begin position="20"/>
        <end position="39"/>
    </location>
</feature>
<dbReference type="PANTHER" id="PTHR46187">
    <property type="entry name" value="ALKALINE CERAMIDASE 3"/>
    <property type="match status" value="1"/>
</dbReference>
<proteinExistence type="predicted"/>
<keyword evidence="2 6" id="KW-0812">Transmembrane</keyword>
<organism evidence="7">
    <name type="scientific">viral metagenome</name>
    <dbReference type="NCBI Taxonomy" id="1070528"/>
    <lineage>
        <taxon>unclassified sequences</taxon>
        <taxon>metagenomes</taxon>
        <taxon>organismal metagenomes</taxon>
    </lineage>
</organism>
<dbReference type="EMBL" id="MN738946">
    <property type="protein sequence ID" value="QHT32655.1"/>
    <property type="molecule type" value="Genomic_DNA"/>
</dbReference>
<sequence length="262" mass="30357">MNWESMDHSFCESKILGLPEYINSITSLFISGFGLLGLFNTPKSNMYVDVIYALLFIVGFGSGGYHWTGNIGWAMFDEMPMIFSIFASIIYIDSVSAYSLSKAAEYNRETSICYPNYTQKCKLLIYLTNMVGFVICNTMNNYRRLFPGFFALVMLYMYYKVFELYKITTPLMKKITINKMYFALKTVSMSAIIWATTEVSCTFIAHPIFLIGHPMWHFFVGHGFYNMIQIIYYVDKNDMNYNISYSYLYIIRITATPAQMAN</sequence>
<reference evidence="7" key="1">
    <citation type="journal article" date="2020" name="Nature">
        <title>Giant virus diversity and host interactions through global metagenomics.</title>
        <authorList>
            <person name="Schulz F."/>
            <person name="Roux S."/>
            <person name="Paez-Espino D."/>
            <person name="Jungbluth S."/>
            <person name="Walsh D.A."/>
            <person name="Denef V.J."/>
            <person name="McMahon K.D."/>
            <person name="Konstantinidis K.T."/>
            <person name="Eloe-Fadrosh E.A."/>
            <person name="Kyrpides N.C."/>
            <person name="Woyke T."/>
        </authorList>
    </citation>
    <scope>NUCLEOTIDE SEQUENCE</scope>
    <source>
        <strain evidence="7">GVMAG-M-3300009161-30</strain>
    </source>
</reference>
<evidence type="ECO:0000256" key="6">
    <source>
        <dbReference type="SAM" id="Phobius"/>
    </source>
</evidence>
<feature type="transmembrane region" description="Helical" evidence="6">
    <location>
        <begin position="186"/>
        <end position="209"/>
    </location>
</feature>
<feature type="transmembrane region" description="Helical" evidence="6">
    <location>
        <begin position="146"/>
        <end position="165"/>
    </location>
</feature>